<dbReference type="UniPathway" id="UPA00143"/>
<dbReference type="EMBL" id="JRKL02002392">
    <property type="protein sequence ID" value="KAF3959147.1"/>
    <property type="molecule type" value="Genomic_DNA"/>
</dbReference>
<sequence>MANQDAILNTTATSTMKITLKSADDKLFMVKEAIVMEFGVVKFFLENSTNLESTAIPLLNVSGSVLGRVIHYCEKSLSLHLILPPSTLLHLFERVAELILDDEDDESIVELVKAADYLDIKVLLAFVMPSIRKRFGLGDDKAVDFVYSAEAEEIFRRRATPASVGAGT</sequence>
<dbReference type="GO" id="GO:0009867">
    <property type="term" value="P:jasmonic acid mediated signaling pathway"/>
    <property type="evidence" value="ECO:0007669"/>
    <property type="project" value="UniProtKB-ARBA"/>
</dbReference>
<dbReference type="PANTHER" id="PTHR11165">
    <property type="entry name" value="SKP1"/>
    <property type="match status" value="1"/>
</dbReference>
<proteinExistence type="inferred from homology"/>
<evidence type="ECO:0000256" key="1">
    <source>
        <dbReference type="ARBA" id="ARBA00004906"/>
    </source>
</evidence>
<dbReference type="InterPro" id="IPR011333">
    <property type="entry name" value="SKP1/BTB/POZ_sf"/>
</dbReference>
<dbReference type="InterPro" id="IPR016073">
    <property type="entry name" value="Skp1_comp_POZ"/>
</dbReference>
<reference evidence="5" key="1">
    <citation type="submission" date="2020-03" db="EMBL/GenBank/DDBJ databases">
        <title>Castanea mollissima Vanexum genome sequencing.</title>
        <authorList>
            <person name="Staton M."/>
        </authorList>
    </citation>
    <scope>NUCLEOTIDE SEQUENCE</scope>
    <source>
        <tissue evidence="5">Leaf</tissue>
    </source>
</reference>
<dbReference type="AlphaFoldDB" id="A0A8J4R837"/>
<evidence type="ECO:0000259" key="4">
    <source>
        <dbReference type="Pfam" id="PF03931"/>
    </source>
</evidence>
<dbReference type="InterPro" id="IPR016897">
    <property type="entry name" value="SKP1"/>
</dbReference>
<dbReference type="Pfam" id="PF03931">
    <property type="entry name" value="Skp1_POZ"/>
    <property type="match status" value="1"/>
</dbReference>
<evidence type="ECO:0000256" key="3">
    <source>
        <dbReference type="ARBA" id="ARBA00022786"/>
    </source>
</evidence>
<dbReference type="Gene3D" id="3.30.710.10">
    <property type="entry name" value="Potassium Channel Kv1.1, Chain A"/>
    <property type="match status" value="1"/>
</dbReference>
<keyword evidence="3" id="KW-0833">Ubl conjugation pathway</keyword>
<keyword evidence="6" id="KW-1185">Reference proteome</keyword>
<comment type="similarity">
    <text evidence="2">Belongs to the SKP1 family.</text>
</comment>
<dbReference type="SUPFAM" id="SSF54695">
    <property type="entry name" value="POZ domain"/>
    <property type="match status" value="1"/>
</dbReference>
<dbReference type="Proteomes" id="UP000737018">
    <property type="component" value="Unassembled WGS sequence"/>
</dbReference>
<gene>
    <name evidence="5" type="ORF">CMV_016010</name>
</gene>
<organism evidence="5 6">
    <name type="scientific">Castanea mollissima</name>
    <name type="common">Chinese chestnut</name>
    <dbReference type="NCBI Taxonomy" id="60419"/>
    <lineage>
        <taxon>Eukaryota</taxon>
        <taxon>Viridiplantae</taxon>
        <taxon>Streptophyta</taxon>
        <taxon>Embryophyta</taxon>
        <taxon>Tracheophyta</taxon>
        <taxon>Spermatophyta</taxon>
        <taxon>Magnoliopsida</taxon>
        <taxon>eudicotyledons</taxon>
        <taxon>Gunneridae</taxon>
        <taxon>Pentapetalae</taxon>
        <taxon>rosids</taxon>
        <taxon>fabids</taxon>
        <taxon>Fagales</taxon>
        <taxon>Fagaceae</taxon>
        <taxon>Castanea</taxon>
    </lineage>
</organism>
<comment type="pathway">
    <text evidence="1">Protein modification; protein ubiquitination.</text>
</comment>
<dbReference type="InterPro" id="IPR001232">
    <property type="entry name" value="SKP1-like"/>
</dbReference>
<evidence type="ECO:0000313" key="5">
    <source>
        <dbReference type="EMBL" id="KAF3959147.1"/>
    </source>
</evidence>
<feature type="domain" description="SKP1 component POZ" evidence="4">
    <location>
        <begin position="16"/>
        <end position="75"/>
    </location>
</feature>
<dbReference type="OrthoDB" id="1639842at2759"/>
<dbReference type="SMART" id="SM00512">
    <property type="entry name" value="Skp1"/>
    <property type="match status" value="1"/>
</dbReference>
<name>A0A8J4R837_9ROSI</name>
<dbReference type="GO" id="GO:0016567">
    <property type="term" value="P:protein ubiquitination"/>
    <property type="evidence" value="ECO:0007669"/>
    <property type="project" value="UniProtKB-UniPathway"/>
</dbReference>
<evidence type="ECO:0000313" key="6">
    <source>
        <dbReference type="Proteomes" id="UP000737018"/>
    </source>
</evidence>
<accession>A0A8J4R837</accession>
<protein>
    <recommendedName>
        <fullName evidence="4">SKP1 component POZ domain-containing protein</fullName>
    </recommendedName>
</protein>
<comment type="caution">
    <text evidence="5">The sequence shown here is derived from an EMBL/GenBank/DDBJ whole genome shotgun (WGS) entry which is preliminary data.</text>
</comment>
<dbReference type="GO" id="GO:0006511">
    <property type="term" value="P:ubiquitin-dependent protein catabolic process"/>
    <property type="evidence" value="ECO:0007669"/>
    <property type="project" value="InterPro"/>
</dbReference>
<evidence type="ECO:0000256" key="2">
    <source>
        <dbReference type="ARBA" id="ARBA00009993"/>
    </source>
</evidence>